<dbReference type="InterPro" id="IPR001638">
    <property type="entry name" value="Solute-binding_3/MltF_N"/>
</dbReference>
<dbReference type="STRING" id="349095.SAMN05660299_02386"/>
<dbReference type="Proteomes" id="UP000199309">
    <property type="component" value="Unassembled WGS sequence"/>
</dbReference>
<proteinExistence type="predicted"/>
<dbReference type="PANTHER" id="PTHR35936">
    <property type="entry name" value="MEMBRANE-BOUND LYTIC MUREIN TRANSGLYCOSYLASE F"/>
    <property type="match status" value="1"/>
</dbReference>
<dbReference type="EMBL" id="FNHQ01000032">
    <property type="protein sequence ID" value="SDN24025.1"/>
    <property type="molecule type" value="Genomic_DNA"/>
</dbReference>
<keyword evidence="1" id="KW-0732">Signal</keyword>
<keyword evidence="4" id="KW-1185">Reference proteome</keyword>
<accession>A0A1G9ZSC3</accession>
<dbReference type="CDD" id="cd13530">
    <property type="entry name" value="PBP2_peptides_like"/>
    <property type="match status" value="1"/>
</dbReference>
<dbReference type="PANTHER" id="PTHR35936:SF19">
    <property type="entry name" value="AMINO-ACID-BINDING PROTEIN YXEM-RELATED"/>
    <property type="match status" value="1"/>
</dbReference>
<gene>
    <name evidence="3" type="ORF">SAMN05660299_02386</name>
</gene>
<evidence type="ECO:0000256" key="1">
    <source>
        <dbReference type="ARBA" id="ARBA00022729"/>
    </source>
</evidence>
<name>A0A1G9ZSC3_9FIRM</name>
<sequence length="200" mass="22206">MKHVPFENLLVELDKGSIDMVTDAMYIKPERLQKAAFTNVWYTEAEAVVVKKDSDIKSKDDLKDKVIGGQKGVAFLDLAQKWKNEGLVKDVKIFNSQSELMMAVNTGKIDACITDGIVAAYTIKQNSELNLRILTPYTPESSGKIGAAIRFGDKDLLNAVNNELEKMRSDGTLKKILEKYGLPDDYMVLSAEAAKTNNVK</sequence>
<reference evidence="3 4" key="1">
    <citation type="submission" date="2016-10" db="EMBL/GenBank/DDBJ databases">
        <authorList>
            <person name="de Groot N.N."/>
        </authorList>
    </citation>
    <scope>NUCLEOTIDE SEQUENCE [LARGE SCALE GENOMIC DNA]</scope>
    <source>
        <strain evidence="3 4">DSM 16981</strain>
    </source>
</reference>
<feature type="domain" description="Solute-binding protein family 3/N-terminal" evidence="2">
    <location>
        <begin position="1"/>
        <end position="184"/>
    </location>
</feature>
<dbReference type="SMART" id="SM00062">
    <property type="entry name" value="PBPb"/>
    <property type="match status" value="1"/>
</dbReference>
<dbReference type="Pfam" id="PF00497">
    <property type="entry name" value="SBP_bac_3"/>
    <property type="match status" value="1"/>
</dbReference>
<protein>
    <submittedName>
        <fullName evidence="3">Extracellular solute-binding protein, family 3</fullName>
    </submittedName>
</protein>
<evidence type="ECO:0000313" key="4">
    <source>
        <dbReference type="Proteomes" id="UP000199309"/>
    </source>
</evidence>
<dbReference type="AlphaFoldDB" id="A0A1G9ZSC3"/>
<organism evidence="3 4">
    <name type="scientific">Megasphaera paucivorans</name>
    <dbReference type="NCBI Taxonomy" id="349095"/>
    <lineage>
        <taxon>Bacteria</taxon>
        <taxon>Bacillati</taxon>
        <taxon>Bacillota</taxon>
        <taxon>Negativicutes</taxon>
        <taxon>Veillonellales</taxon>
        <taxon>Veillonellaceae</taxon>
        <taxon>Megasphaera</taxon>
    </lineage>
</organism>
<dbReference type="SUPFAM" id="SSF53850">
    <property type="entry name" value="Periplasmic binding protein-like II"/>
    <property type="match status" value="1"/>
</dbReference>
<evidence type="ECO:0000313" key="3">
    <source>
        <dbReference type="EMBL" id="SDN24025.1"/>
    </source>
</evidence>
<dbReference type="Gene3D" id="3.40.190.10">
    <property type="entry name" value="Periplasmic binding protein-like II"/>
    <property type="match status" value="2"/>
</dbReference>
<evidence type="ECO:0000259" key="2">
    <source>
        <dbReference type="SMART" id="SM00062"/>
    </source>
</evidence>